<evidence type="ECO:0000259" key="4">
    <source>
        <dbReference type="PROSITE" id="PS50995"/>
    </source>
</evidence>
<dbReference type="PANTHER" id="PTHR33164:SF99">
    <property type="entry name" value="MARR FAMILY REGULATORY PROTEIN"/>
    <property type="match status" value="1"/>
</dbReference>
<dbReference type="EMBL" id="BMKK01000004">
    <property type="protein sequence ID" value="GGD58099.1"/>
    <property type="molecule type" value="Genomic_DNA"/>
</dbReference>
<keyword evidence="2" id="KW-0238">DNA-binding</keyword>
<proteinExistence type="predicted"/>
<dbReference type="RefSeq" id="WP_188766197.1">
    <property type="nucleotide sequence ID" value="NZ_BMKK01000004.1"/>
</dbReference>
<dbReference type="InterPro" id="IPR000835">
    <property type="entry name" value="HTH_MarR-typ"/>
</dbReference>
<evidence type="ECO:0000313" key="5">
    <source>
        <dbReference type="EMBL" id="GGD58099.1"/>
    </source>
</evidence>
<reference evidence="5" key="2">
    <citation type="submission" date="2020-09" db="EMBL/GenBank/DDBJ databases">
        <authorList>
            <person name="Sun Q."/>
            <person name="Zhou Y."/>
        </authorList>
    </citation>
    <scope>NUCLEOTIDE SEQUENCE</scope>
    <source>
        <strain evidence="5">CGMCC 1.15958</strain>
    </source>
</reference>
<evidence type="ECO:0000256" key="1">
    <source>
        <dbReference type="ARBA" id="ARBA00023015"/>
    </source>
</evidence>
<organism evidence="5 6">
    <name type="scientific">Emticicia aquatilis</name>
    <dbReference type="NCBI Taxonomy" id="1537369"/>
    <lineage>
        <taxon>Bacteria</taxon>
        <taxon>Pseudomonadati</taxon>
        <taxon>Bacteroidota</taxon>
        <taxon>Cytophagia</taxon>
        <taxon>Cytophagales</taxon>
        <taxon>Leadbetterellaceae</taxon>
        <taxon>Emticicia</taxon>
    </lineage>
</organism>
<keyword evidence="1" id="KW-0805">Transcription regulation</keyword>
<dbReference type="InterPro" id="IPR036388">
    <property type="entry name" value="WH-like_DNA-bd_sf"/>
</dbReference>
<dbReference type="GO" id="GO:0003677">
    <property type="term" value="F:DNA binding"/>
    <property type="evidence" value="ECO:0007669"/>
    <property type="project" value="UniProtKB-KW"/>
</dbReference>
<gene>
    <name evidence="5" type="ORF">GCM10011514_22680</name>
</gene>
<dbReference type="PROSITE" id="PS50995">
    <property type="entry name" value="HTH_MARR_2"/>
    <property type="match status" value="1"/>
</dbReference>
<dbReference type="GO" id="GO:0006950">
    <property type="term" value="P:response to stress"/>
    <property type="evidence" value="ECO:0007669"/>
    <property type="project" value="TreeGrafter"/>
</dbReference>
<dbReference type="GO" id="GO:0003700">
    <property type="term" value="F:DNA-binding transcription factor activity"/>
    <property type="evidence" value="ECO:0007669"/>
    <property type="project" value="InterPro"/>
</dbReference>
<dbReference type="PANTHER" id="PTHR33164">
    <property type="entry name" value="TRANSCRIPTIONAL REGULATOR, MARR FAMILY"/>
    <property type="match status" value="1"/>
</dbReference>
<dbReference type="SUPFAM" id="SSF46785">
    <property type="entry name" value="Winged helix' DNA-binding domain"/>
    <property type="match status" value="1"/>
</dbReference>
<dbReference type="InterPro" id="IPR036390">
    <property type="entry name" value="WH_DNA-bd_sf"/>
</dbReference>
<dbReference type="SMART" id="SM00347">
    <property type="entry name" value="HTH_MARR"/>
    <property type="match status" value="1"/>
</dbReference>
<keyword evidence="6" id="KW-1185">Reference proteome</keyword>
<dbReference type="PRINTS" id="PR00598">
    <property type="entry name" value="HTHMARR"/>
</dbReference>
<evidence type="ECO:0000256" key="2">
    <source>
        <dbReference type="ARBA" id="ARBA00023125"/>
    </source>
</evidence>
<sequence length="153" mass="17660">MSIEKDIKQQKPFKSTYQKVVVNIMYTSNWMSSEQQGLLKPFDLSAQQYNVLRILRGQYPNPITVNGIIERMLDKMSNASRLVDKLLLKGYVSRCDNADDRRACDIRITESGSQVLKQIDEIQATWEKSNHFLSDEEAETLSRLLDKLRGSED</sequence>
<accession>A0A916YS91</accession>
<comment type="caution">
    <text evidence="5">The sequence shown here is derived from an EMBL/GenBank/DDBJ whole genome shotgun (WGS) entry which is preliminary data.</text>
</comment>
<dbReference type="Gene3D" id="1.10.10.10">
    <property type="entry name" value="Winged helix-like DNA-binding domain superfamily/Winged helix DNA-binding domain"/>
    <property type="match status" value="1"/>
</dbReference>
<dbReference type="InterPro" id="IPR039422">
    <property type="entry name" value="MarR/SlyA-like"/>
</dbReference>
<dbReference type="Proteomes" id="UP000609064">
    <property type="component" value="Unassembled WGS sequence"/>
</dbReference>
<reference evidence="5" key="1">
    <citation type="journal article" date="2014" name="Int. J. Syst. Evol. Microbiol.">
        <title>Complete genome sequence of Corynebacterium casei LMG S-19264T (=DSM 44701T), isolated from a smear-ripened cheese.</title>
        <authorList>
            <consortium name="US DOE Joint Genome Institute (JGI-PGF)"/>
            <person name="Walter F."/>
            <person name="Albersmeier A."/>
            <person name="Kalinowski J."/>
            <person name="Ruckert C."/>
        </authorList>
    </citation>
    <scope>NUCLEOTIDE SEQUENCE</scope>
    <source>
        <strain evidence="5">CGMCC 1.15958</strain>
    </source>
</reference>
<dbReference type="PROSITE" id="PS01117">
    <property type="entry name" value="HTH_MARR_1"/>
    <property type="match status" value="1"/>
</dbReference>
<dbReference type="InterPro" id="IPR023187">
    <property type="entry name" value="Tscrpt_reg_MarR-type_CS"/>
</dbReference>
<feature type="domain" description="HTH marR-type" evidence="4">
    <location>
        <begin position="17"/>
        <end position="150"/>
    </location>
</feature>
<dbReference type="AlphaFoldDB" id="A0A916YS91"/>
<keyword evidence="3" id="KW-0804">Transcription</keyword>
<evidence type="ECO:0000256" key="3">
    <source>
        <dbReference type="ARBA" id="ARBA00023163"/>
    </source>
</evidence>
<protein>
    <submittedName>
        <fullName evidence="5">MarR family transcriptional regulator</fullName>
    </submittedName>
</protein>
<dbReference type="Pfam" id="PF12802">
    <property type="entry name" value="MarR_2"/>
    <property type="match status" value="1"/>
</dbReference>
<name>A0A916YS91_9BACT</name>
<evidence type="ECO:0000313" key="6">
    <source>
        <dbReference type="Proteomes" id="UP000609064"/>
    </source>
</evidence>